<accession>A0A7X0SGG5</accession>
<proteinExistence type="predicted"/>
<keyword evidence="1" id="KW-0812">Transmembrane</keyword>
<name>A0A7X0SGG5_9CLOT</name>
<dbReference type="Proteomes" id="UP000585258">
    <property type="component" value="Unassembled WGS sequence"/>
</dbReference>
<comment type="caution">
    <text evidence="2">The sequence shown here is derived from an EMBL/GenBank/DDBJ whole genome shotgun (WGS) entry which is preliminary data.</text>
</comment>
<gene>
    <name evidence="2" type="ORF">H7E68_14340</name>
</gene>
<evidence type="ECO:0000313" key="2">
    <source>
        <dbReference type="EMBL" id="MBB6715882.1"/>
    </source>
</evidence>
<feature type="transmembrane region" description="Helical" evidence="1">
    <location>
        <begin position="155"/>
        <end position="176"/>
    </location>
</feature>
<dbReference type="EMBL" id="JACKWY010000009">
    <property type="protein sequence ID" value="MBB6715882.1"/>
    <property type="molecule type" value="Genomic_DNA"/>
</dbReference>
<reference evidence="2 3" key="1">
    <citation type="submission" date="2020-08" db="EMBL/GenBank/DDBJ databases">
        <title>Clostridia isolated from Swiss meat.</title>
        <authorList>
            <person name="Wambui J."/>
            <person name="Stevens M.J.A."/>
            <person name="Stephan R."/>
        </authorList>
    </citation>
    <scope>NUCLEOTIDE SEQUENCE [LARGE SCALE GENOMIC DNA]</scope>
    <source>
        <strain evidence="2 3">CM001</strain>
    </source>
</reference>
<evidence type="ECO:0000313" key="3">
    <source>
        <dbReference type="Proteomes" id="UP000585258"/>
    </source>
</evidence>
<organism evidence="2 3">
    <name type="scientific">Clostridium gasigenes</name>
    <dbReference type="NCBI Taxonomy" id="94869"/>
    <lineage>
        <taxon>Bacteria</taxon>
        <taxon>Bacillati</taxon>
        <taxon>Bacillota</taxon>
        <taxon>Clostridia</taxon>
        <taxon>Eubacteriales</taxon>
        <taxon>Clostridiaceae</taxon>
        <taxon>Clostridium</taxon>
    </lineage>
</organism>
<sequence length="182" mass="20322">MAPPNVKLIGNAEGLVNVPGESPFLQGVNMLPGDNIKRQMVIKNDYDYPYEIFLKSERVTPKEEYDLLEKLHLKINYNDKTIYNGIIIGENSLVDNISLGVINPGENKILIGEVELEGSTIGNEYKNKYGEIKWIFTAVRKETSIKIPYTGDKGILPYVIVAILSLGGIITITIAGRRKKEI</sequence>
<keyword evidence="1" id="KW-0472">Membrane</keyword>
<dbReference type="AlphaFoldDB" id="A0A7X0SGG5"/>
<evidence type="ECO:0000256" key="1">
    <source>
        <dbReference type="SAM" id="Phobius"/>
    </source>
</evidence>
<dbReference type="RefSeq" id="WP_185165046.1">
    <property type="nucleotide sequence ID" value="NZ_JACKWY010000009.1"/>
</dbReference>
<keyword evidence="1" id="KW-1133">Transmembrane helix</keyword>
<protein>
    <submittedName>
        <fullName evidence="2">LPXTG cell wall anchor domain-containing protein</fullName>
    </submittedName>
</protein>